<reference evidence="10 11" key="1">
    <citation type="submission" date="2018-08" db="EMBL/GenBank/DDBJ databases">
        <title>Genomic Encyclopedia of Type Strains, Phase IV (KMG-IV): sequencing the most valuable type-strain genomes for metagenomic binning, comparative biology and taxonomic classification.</title>
        <authorList>
            <person name="Goeker M."/>
        </authorList>
    </citation>
    <scope>NUCLEOTIDE SEQUENCE [LARGE SCALE GENOMIC DNA]</scope>
    <source>
        <strain evidence="10 11">DSM 26022</strain>
    </source>
</reference>
<proteinExistence type="inferred from homology"/>
<evidence type="ECO:0000256" key="3">
    <source>
        <dbReference type="ARBA" id="ARBA00022692"/>
    </source>
</evidence>
<comment type="subcellular location">
    <subcellularLocation>
        <location evidence="1">Cell membrane</location>
        <topology evidence="1">Multi-pass membrane protein</topology>
    </subcellularLocation>
</comment>
<dbReference type="InterPro" id="IPR003838">
    <property type="entry name" value="ABC3_permease_C"/>
</dbReference>
<dbReference type="GO" id="GO:0022857">
    <property type="term" value="F:transmembrane transporter activity"/>
    <property type="evidence" value="ECO:0007669"/>
    <property type="project" value="TreeGrafter"/>
</dbReference>
<evidence type="ECO:0000256" key="7">
    <source>
        <dbReference type="SAM" id="Phobius"/>
    </source>
</evidence>
<evidence type="ECO:0000313" key="10">
    <source>
        <dbReference type="EMBL" id="REH40478.1"/>
    </source>
</evidence>
<dbReference type="RefSeq" id="WP_116207510.1">
    <property type="nucleotide sequence ID" value="NZ_QUNR01000001.1"/>
</dbReference>
<feature type="transmembrane region" description="Helical" evidence="7">
    <location>
        <begin position="329"/>
        <end position="357"/>
    </location>
</feature>
<feature type="transmembrane region" description="Helical" evidence="7">
    <location>
        <begin position="363"/>
        <end position="389"/>
    </location>
</feature>
<protein>
    <submittedName>
        <fullName evidence="10">Putative ABC transport system permease protein</fullName>
    </submittedName>
</protein>
<evidence type="ECO:0000256" key="1">
    <source>
        <dbReference type="ARBA" id="ARBA00004651"/>
    </source>
</evidence>
<evidence type="ECO:0000259" key="8">
    <source>
        <dbReference type="Pfam" id="PF02687"/>
    </source>
</evidence>
<evidence type="ECO:0000259" key="9">
    <source>
        <dbReference type="Pfam" id="PF12704"/>
    </source>
</evidence>
<keyword evidence="4 7" id="KW-1133">Transmembrane helix</keyword>
<feature type="domain" description="ABC3 transporter permease C-terminal" evidence="8">
    <location>
        <begin position="286"/>
        <end position="399"/>
    </location>
</feature>
<dbReference type="PANTHER" id="PTHR30572">
    <property type="entry name" value="MEMBRANE COMPONENT OF TRANSPORTER-RELATED"/>
    <property type="match status" value="1"/>
</dbReference>
<dbReference type="GO" id="GO:0005886">
    <property type="term" value="C:plasma membrane"/>
    <property type="evidence" value="ECO:0007669"/>
    <property type="project" value="UniProtKB-SubCell"/>
</dbReference>
<evidence type="ECO:0000256" key="5">
    <source>
        <dbReference type="ARBA" id="ARBA00023136"/>
    </source>
</evidence>
<evidence type="ECO:0000256" key="4">
    <source>
        <dbReference type="ARBA" id="ARBA00022989"/>
    </source>
</evidence>
<dbReference type="Pfam" id="PF12704">
    <property type="entry name" value="MacB_PCD"/>
    <property type="match status" value="1"/>
</dbReference>
<feature type="transmembrane region" description="Helical" evidence="7">
    <location>
        <begin position="21"/>
        <end position="41"/>
    </location>
</feature>
<dbReference type="InterPro" id="IPR050250">
    <property type="entry name" value="Macrolide_Exporter_MacB"/>
</dbReference>
<keyword evidence="3 7" id="KW-0812">Transmembrane</keyword>
<keyword evidence="5 7" id="KW-0472">Membrane</keyword>
<dbReference type="InterPro" id="IPR025857">
    <property type="entry name" value="MacB_PCD"/>
</dbReference>
<dbReference type="Pfam" id="PF02687">
    <property type="entry name" value="FtsX"/>
    <property type="match status" value="1"/>
</dbReference>
<accession>A0A3E0H9T6</accession>
<feature type="transmembrane region" description="Helical" evidence="7">
    <location>
        <begin position="279"/>
        <end position="308"/>
    </location>
</feature>
<organism evidence="10 11">
    <name type="scientific">Paraperlucidibaca baekdonensis</name>
    <dbReference type="NCBI Taxonomy" id="748120"/>
    <lineage>
        <taxon>Bacteria</taxon>
        <taxon>Pseudomonadati</taxon>
        <taxon>Pseudomonadota</taxon>
        <taxon>Gammaproteobacteria</taxon>
        <taxon>Moraxellales</taxon>
        <taxon>Moraxellaceae</taxon>
        <taxon>Paraperlucidibaca</taxon>
    </lineage>
</organism>
<evidence type="ECO:0000256" key="6">
    <source>
        <dbReference type="ARBA" id="ARBA00038076"/>
    </source>
</evidence>
<evidence type="ECO:0000256" key="2">
    <source>
        <dbReference type="ARBA" id="ARBA00022475"/>
    </source>
</evidence>
<evidence type="ECO:0000313" key="11">
    <source>
        <dbReference type="Proteomes" id="UP000256774"/>
    </source>
</evidence>
<keyword evidence="11" id="KW-1185">Reference proteome</keyword>
<dbReference type="Proteomes" id="UP000256774">
    <property type="component" value="Unassembled WGS sequence"/>
</dbReference>
<dbReference type="EMBL" id="QUNR01000001">
    <property type="protein sequence ID" value="REH40478.1"/>
    <property type="molecule type" value="Genomic_DNA"/>
</dbReference>
<name>A0A3E0H9T6_9GAMM</name>
<keyword evidence="2" id="KW-1003">Cell membrane</keyword>
<gene>
    <name evidence="10" type="ORF">DFR26_0679</name>
</gene>
<sequence length="406" mass="43297">MWWLMLREALLALKANRLRSFLTMLGMIIGVGAVIAMLAIGQGVQTRVNDSIKSMGSNLFIILPGATSANGVRSGYGSAPNLTVDDATALRDIAGVVAAAPVVQSSAQVIYGAQNWNTYTVGSNADYFGLRDWTIAAGYAFDRPEIQSAAQVAVIGKKVAGNLFGNDDPLGQTIRIRNLPFQVIGVLGSKGQSLDGRDQDDTIVIPITTAQRKLFGNRFRNSVRLIMVQAASEQAMPQVERDLRISLRQRHRLSDEAEDDFTLQNLTALANTAAETTAILSLLLGAIAGISLLVGGIGIMNIMLVSVTERTREIGIRMAIGARPNAIRLQFLLEAMMISIVGCIIGVGVGMGIALAVALIFDLLVIVTLSSLLLALGVAGAIGIFFGYYPANRAAKLKPIEALRFQ</sequence>
<dbReference type="PANTHER" id="PTHR30572:SF4">
    <property type="entry name" value="ABC TRANSPORTER PERMEASE YTRF"/>
    <property type="match status" value="1"/>
</dbReference>
<dbReference type="AlphaFoldDB" id="A0A3E0H9T6"/>
<feature type="domain" description="MacB-like periplasmic core" evidence="9">
    <location>
        <begin position="20"/>
        <end position="244"/>
    </location>
</feature>
<comment type="similarity">
    <text evidence="6">Belongs to the ABC-4 integral membrane protein family.</text>
</comment>
<dbReference type="OrthoDB" id="9770036at2"/>
<comment type="caution">
    <text evidence="10">The sequence shown here is derived from an EMBL/GenBank/DDBJ whole genome shotgun (WGS) entry which is preliminary data.</text>
</comment>